<evidence type="ECO:0000313" key="2">
    <source>
        <dbReference type="Proteomes" id="UP001285908"/>
    </source>
</evidence>
<dbReference type="GeneID" id="87872620"/>
<evidence type="ECO:0000313" key="1">
    <source>
        <dbReference type="EMBL" id="KAK3492304.1"/>
    </source>
</evidence>
<dbReference type="Proteomes" id="UP001285908">
    <property type="component" value="Unassembled WGS sequence"/>
</dbReference>
<organism evidence="1 2">
    <name type="scientific">Neurospora hispaniola</name>
    <dbReference type="NCBI Taxonomy" id="588809"/>
    <lineage>
        <taxon>Eukaryota</taxon>
        <taxon>Fungi</taxon>
        <taxon>Dikarya</taxon>
        <taxon>Ascomycota</taxon>
        <taxon>Pezizomycotina</taxon>
        <taxon>Sordariomycetes</taxon>
        <taxon>Sordariomycetidae</taxon>
        <taxon>Sordariales</taxon>
        <taxon>Sordariaceae</taxon>
        <taxon>Neurospora</taxon>
    </lineage>
</organism>
<protein>
    <submittedName>
        <fullName evidence="1">Uncharacterized protein</fullName>
    </submittedName>
</protein>
<name>A0AAJ0MR55_9PEZI</name>
<dbReference type="RefSeq" id="XP_062692762.1">
    <property type="nucleotide sequence ID" value="XM_062834998.1"/>
</dbReference>
<dbReference type="EMBL" id="JAULSX010000004">
    <property type="protein sequence ID" value="KAK3492304.1"/>
    <property type="molecule type" value="Genomic_DNA"/>
</dbReference>
<accession>A0AAJ0MR55</accession>
<keyword evidence="2" id="KW-1185">Reference proteome</keyword>
<sequence>EEVIVPVYYKPLPKGRNFIFNLENRSVVNTIVNSKLLKLVLFKNSTHRVRIIPKKQYISYIKKYKDDKYFVNN</sequence>
<proteinExistence type="predicted"/>
<comment type="caution">
    <text evidence="1">The sequence shown here is derived from an EMBL/GenBank/DDBJ whole genome shotgun (WGS) entry which is preliminary data.</text>
</comment>
<feature type="non-terminal residue" evidence="1">
    <location>
        <position position="1"/>
    </location>
</feature>
<gene>
    <name evidence="1" type="ORF">B0T23DRAFT_317373</name>
</gene>
<reference evidence="1 2" key="1">
    <citation type="journal article" date="2023" name="Mol. Phylogenet. Evol.">
        <title>Genome-scale phylogeny and comparative genomics of the fungal order Sordariales.</title>
        <authorList>
            <person name="Hensen N."/>
            <person name="Bonometti L."/>
            <person name="Westerberg I."/>
            <person name="Brannstrom I.O."/>
            <person name="Guillou S."/>
            <person name="Cros-Aarteil S."/>
            <person name="Calhoun S."/>
            <person name="Haridas S."/>
            <person name="Kuo A."/>
            <person name="Mondo S."/>
            <person name="Pangilinan J."/>
            <person name="Riley R."/>
            <person name="LaButti K."/>
            <person name="Andreopoulos B."/>
            <person name="Lipzen A."/>
            <person name="Chen C."/>
            <person name="Yan M."/>
            <person name="Daum C."/>
            <person name="Ng V."/>
            <person name="Clum A."/>
            <person name="Steindorff A."/>
            <person name="Ohm R.A."/>
            <person name="Martin F."/>
            <person name="Silar P."/>
            <person name="Natvig D.O."/>
            <person name="Lalanne C."/>
            <person name="Gautier V."/>
            <person name="Ament-Velasquez S.L."/>
            <person name="Kruys A."/>
            <person name="Hutchinson M.I."/>
            <person name="Powell A.J."/>
            <person name="Barry K."/>
            <person name="Miller A.N."/>
            <person name="Grigoriev I.V."/>
            <person name="Debuchy R."/>
            <person name="Gladieux P."/>
            <person name="Hiltunen Thoren M."/>
            <person name="Johannesson H."/>
        </authorList>
    </citation>
    <scope>NUCLEOTIDE SEQUENCE [LARGE SCALE GENOMIC DNA]</scope>
    <source>
        <strain evidence="1 2">FGSC 10403</strain>
    </source>
</reference>
<dbReference type="AlphaFoldDB" id="A0AAJ0MR55"/>